<dbReference type="GO" id="GO:0005829">
    <property type="term" value="C:cytosol"/>
    <property type="evidence" value="ECO:0007669"/>
    <property type="project" value="TreeGrafter"/>
</dbReference>
<dbReference type="InterPro" id="IPR007865">
    <property type="entry name" value="Aminopep_P_N"/>
</dbReference>
<keyword evidence="11" id="KW-1185">Reference proteome</keyword>
<evidence type="ECO:0000313" key="11">
    <source>
        <dbReference type="Proteomes" id="UP000183376"/>
    </source>
</evidence>
<dbReference type="eggNOG" id="COG0006">
    <property type="taxonomic scope" value="Bacteria"/>
</dbReference>
<keyword evidence="6" id="KW-0378">Hydrolase</keyword>
<keyword evidence="10" id="KW-0645">Protease</keyword>
<protein>
    <recommendedName>
        <fullName evidence="4">Xaa-Pro aminopeptidase</fullName>
        <ecNumber evidence="4">3.4.11.9</ecNumber>
    </recommendedName>
</protein>
<dbReference type="OrthoDB" id="9806388at2"/>
<feature type="region of interest" description="Disordered" evidence="8">
    <location>
        <begin position="1"/>
        <end position="25"/>
    </location>
</feature>
<comment type="catalytic activity">
    <reaction evidence="1">
        <text>Release of any N-terminal amino acid, including proline, that is linked to proline, even from a dipeptide or tripeptide.</text>
        <dbReference type="EC" id="3.4.11.9"/>
    </reaction>
</comment>
<evidence type="ECO:0000259" key="9">
    <source>
        <dbReference type="SMART" id="SM01011"/>
    </source>
</evidence>
<comment type="similarity">
    <text evidence="3">Belongs to the peptidase M24B family.</text>
</comment>
<gene>
    <name evidence="10" type="ORF">SAMN04489726_4343</name>
</gene>
<evidence type="ECO:0000256" key="5">
    <source>
        <dbReference type="ARBA" id="ARBA00022723"/>
    </source>
</evidence>
<dbReference type="EMBL" id="LT629701">
    <property type="protein sequence ID" value="SDM98885.1"/>
    <property type="molecule type" value="Genomic_DNA"/>
</dbReference>
<dbReference type="InterPro" id="IPR029149">
    <property type="entry name" value="Creatin/AminoP/Spt16_N"/>
</dbReference>
<name>A0A1G9XRU0_ALLAB</name>
<dbReference type="EC" id="3.4.11.9" evidence="4"/>
<keyword evidence="10" id="KW-0031">Aminopeptidase</keyword>
<comment type="cofactor">
    <cofactor evidence="2">
        <name>Mn(2+)</name>
        <dbReference type="ChEBI" id="CHEBI:29035"/>
    </cofactor>
</comment>
<dbReference type="AlphaFoldDB" id="A0A1G9XRU0"/>
<dbReference type="SUPFAM" id="SSF53092">
    <property type="entry name" value="Creatinase/prolidase N-terminal domain"/>
    <property type="match status" value="1"/>
</dbReference>
<feature type="compositionally biased region" description="Basic and acidic residues" evidence="8">
    <location>
        <begin position="1"/>
        <end position="12"/>
    </location>
</feature>
<dbReference type="GO" id="GO:0006508">
    <property type="term" value="P:proteolysis"/>
    <property type="evidence" value="ECO:0007669"/>
    <property type="project" value="TreeGrafter"/>
</dbReference>
<keyword evidence="5" id="KW-0479">Metal-binding</keyword>
<dbReference type="InterPro" id="IPR052433">
    <property type="entry name" value="X-Pro_dipept-like"/>
</dbReference>
<sequence length="487" mass="52616">MNAEERSARKLDPASGSSARRDPSRLVDASGFREYVRDGWGPADRAVRLTPGAREAAAAHRDRLSTEFPGLRIAIASGRAPVRSNDTDFDFRPDSDFSWLTGCNAEGAVLVMHPHDGGHSAELFLREPAGPGDPDFFANARDGELWIGPVPGMKEWSDALGLRCRPLEELPVALRGRLPGVIAVTGVEPMLDALISVGPVQAAALRRTVAELRRIKDDWEIGQLQAAVDATVLGFAEVAGELPAAIKGGGERWLQGTFDRRARTSGNGVGYASIVAAGPHAPVLHWVRADGGVPDDSLLLLDAGVEVDTLYTADVTRTFPVNGEFSSAQRQVYDLVLKAHIASMAEVKPGADYREFHRTAMRVLAEGLHDWGLLPVSVDQALDPDGQQHRRYIVCGVGHFLGLDVHDCANARAETYQDAQLEAGMALTVEPGLYFHPNDLTVPPELRGIGVRIEDDLVVTPEGSRVLSDALPIAADEVEQWVRAQLR</sequence>
<dbReference type="CDD" id="cd01087">
    <property type="entry name" value="Prolidase"/>
    <property type="match status" value="1"/>
</dbReference>
<proteinExistence type="inferred from homology"/>
<dbReference type="RefSeq" id="WP_081900211.1">
    <property type="nucleotide sequence ID" value="NZ_JOEF01000005.1"/>
</dbReference>
<dbReference type="InterPro" id="IPR000994">
    <property type="entry name" value="Pept_M24"/>
</dbReference>
<dbReference type="STRING" id="211114.SAMN04489726_4343"/>
<evidence type="ECO:0000313" key="10">
    <source>
        <dbReference type="EMBL" id="SDM98885.1"/>
    </source>
</evidence>
<dbReference type="PANTHER" id="PTHR43226">
    <property type="entry name" value="XAA-PRO AMINOPEPTIDASE 3"/>
    <property type="match status" value="1"/>
</dbReference>
<evidence type="ECO:0000256" key="4">
    <source>
        <dbReference type="ARBA" id="ARBA00012574"/>
    </source>
</evidence>
<dbReference type="GO" id="GO:0030145">
    <property type="term" value="F:manganese ion binding"/>
    <property type="evidence" value="ECO:0007669"/>
    <property type="project" value="InterPro"/>
</dbReference>
<dbReference type="Gene3D" id="3.90.230.10">
    <property type="entry name" value="Creatinase/methionine aminopeptidase superfamily"/>
    <property type="match status" value="1"/>
</dbReference>
<dbReference type="SUPFAM" id="SSF55920">
    <property type="entry name" value="Creatinase/aminopeptidase"/>
    <property type="match status" value="1"/>
</dbReference>
<feature type="domain" description="Aminopeptidase P N-terminal" evidence="9">
    <location>
        <begin position="55"/>
        <end position="192"/>
    </location>
</feature>
<dbReference type="Gene3D" id="3.40.350.10">
    <property type="entry name" value="Creatinase/prolidase N-terminal domain"/>
    <property type="match status" value="1"/>
</dbReference>
<evidence type="ECO:0000256" key="3">
    <source>
        <dbReference type="ARBA" id="ARBA00008766"/>
    </source>
</evidence>
<dbReference type="InterPro" id="IPR036005">
    <property type="entry name" value="Creatinase/aminopeptidase-like"/>
</dbReference>
<dbReference type="Pfam" id="PF05195">
    <property type="entry name" value="AMP_N"/>
    <property type="match status" value="1"/>
</dbReference>
<organism evidence="10 11">
    <name type="scientific">Allokutzneria albata</name>
    <name type="common">Kibdelosporangium albatum</name>
    <dbReference type="NCBI Taxonomy" id="211114"/>
    <lineage>
        <taxon>Bacteria</taxon>
        <taxon>Bacillati</taxon>
        <taxon>Actinomycetota</taxon>
        <taxon>Actinomycetes</taxon>
        <taxon>Pseudonocardiales</taxon>
        <taxon>Pseudonocardiaceae</taxon>
        <taxon>Allokutzneria</taxon>
    </lineage>
</organism>
<reference evidence="10 11" key="1">
    <citation type="submission" date="2016-10" db="EMBL/GenBank/DDBJ databases">
        <authorList>
            <person name="de Groot N.N."/>
        </authorList>
    </citation>
    <scope>NUCLEOTIDE SEQUENCE [LARGE SCALE GENOMIC DNA]</scope>
    <source>
        <strain evidence="10 11">DSM 44149</strain>
    </source>
</reference>
<evidence type="ECO:0000256" key="1">
    <source>
        <dbReference type="ARBA" id="ARBA00001424"/>
    </source>
</evidence>
<evidence type="ECO:0000256" key="6">
    <source>
        <dbReference type="ARBA" id="ARBA00022801"/>
    </source>
</evidence>
<evidence type="ECO:0000256" key="8">
    <source>
        <dbReference type="SAM" id="MobiDB-lite"/>
    </source>
</evidence>
<keyword evidence="7" id="KW-0464">Manganese</keyword>
<dbReference type="GO" id="GO:0070006">
    <property type="term" value="F:metalloaminopeptidase activity"/>
    <property type="evidence" value="ECO:0007669"/>
    <property type="project" value="InterPro"/>
</dbReference>
<dbReference type="Proteomes" id="UP000183376">
    <property type="component" value="Chromosome I"/>
</dbReference>
<dbReference type="PANTHER" id="PTHR43226:SF4">
    <property type="entry name" value="XAA-PRO AMINOPEPTIDASE 3"/>
    <property type="match status" value="1"/>
</dbReference>
<evidence type="ECO:0000256" key="2">
    <source>
        <dbReference type="ARBA" id="ARBA00001936"/>
    </source>
</evidence>
<evidence type="ECO:0000256" key="7">
    <source>
        <dbReference type="ARBA" id="ARBA00023211"/>
    </source>
</evidence>
<accession>A0A1G9XRU0</accession>
<dbReference type="SMART" id="SM01011">
    <property type="entry name" value="AMP_N"/>
    <property type="match status" value="1"/>
</dbReference>
<dbReference type="Pfam" id="PF00557">
    <property type="entry name" value="Peptidase_M24"/>
    <property type="match status" value="1"/>
</dbReference>